<evidence type="ECO:0000313" key="3">
    <source>
        <dbReference type="Proteomes" id="UP001163714"/>
    </source>
</evidence>
<dbReference type="Proteomes" id="UP001163714">
    <property type="component" value="Unassembled WGS sequence"/>
</dbReference>
<dbReference type="NCBIfam" id="NF038123">
    <property type="entry name" value="NF038123_dom"/>
    <property type="match status" value="1"/>
</dbReference>
<gene>
    <name evidence="2" type="ORF">OHT75_10210</name>
</gene>
<accession>A0ABT3IAF6</accession>
<dbReference type="EMBL" id="JAPDMX010000024">
    <property type="protein sequence ID" value="MCW3172853.1"/>
    <property type="molecule type" value="Genomic_DNA"/>
</dbReference>
<proteinExistence type="predicted"/>
<name>A0ABT3IAF6_9GAMM</name>
<dbReference type="Pfam" id="PF06468">
    <property type="entry name" value="Spond_N"/>
    <property type="match status" value="1"/>
</dbReference>
<dbReference type="Gene3D" id="2.60.40.2130">
    <property type="entry name" value="F-spondin domain"/>
    <property type="match status" value="1"/>
</dbReference>
<comment type="caution">
    <text evidence="2">The sequence shown here is derived from an EMBL/GenBank/DDBJ whole genome shotgun (WGS) entry which is preliminary data.</text>
</comment>
<evidence type="ECO:0000313" key="2">
    <source>
        <dbReference type="EMBL" id="MCW3172853.1"/>
    </source>
</evidence>
<sequence>MKTTDIKLKTSLLGLFVATTLLSGCGNDDDDVVVAPAPPVVVMQTFTVTVTNLTANQPMSPMILAAHSAEASLWQAGEKASVAIEKMAEGGDTADIAALAVIESSVNGTGMLMPGMSETLTLTLAQADVANISLATMLVNTNDAFTGINSYHIAEMEVDRPQMMKYMAYDAGTEANSEAKGTMPGPADGGEGFHAARDDVDFVHIHPGVITMYDGLADSVLMPSHRFDNPVIAVTITRTE</sequence>
<feature type="domain" description="Spondin" evidence="1">
    <location>
        <begin position="59"/>
        <end position="175"/>
    </location>
</feature>
<keyword evidence="3" id="KW-1185">Reference proteome</keyword>
<dbReference type="InterPro" id="IPR009465">
    <property type="entry name" value="Spondin_N"/>
</dbReference>
<evidence type="ECO:0000259" key="1">
    <source>
        <dbReference type="Pfam" id="PF06468"/>
    </source>
</evidence>
<organism evidence="2 3">
    <name type="scientific">Shewanella subflava</name>
    <dbReference type="NCBI Taxonomy" id="2986476"/>
    <lineage>
        <taxon>Bacteria</taxon>
        <taxon>Pseudomonadati</taxon>
        <taxon>Pseudomonadota</taxon>
        <taxon>Gammaproteobacteria</taxon>
        <taxon>Alteromonadales</taxon>
        <taxon>Shewanellaceae</taxon>
        <taxon>Shewanella</taxon>
    </lineage>
</organism>
<dbReference type="InterPro" id="IPR038678">
    <property type="entry name" value="Spondin_N_sf"/>
</dbReference>
<dbReference type="PROSITE" id="PS51257">
    <property type="entry name" value="PROKAR_LIPOPROTEIN"/>
    <property type="match status" value="1"/>
</dbReference>
<reference evidence="2" key="1">
    <citation type="submission" date="2022-10" db="EMBL/GenBank/DDBJ databases">
        <title>Shewanella flava sp. nov, isolated from the estuary of the Fenhe River into the Yellow River.</title>
        <authorList>
            <person name="Li Y."/>
        </authorList>
    </citation>
    <scope>NUCLEOTIDE SEQUENCE</scope>
    <source>
        <strain evidence="2">FYR11-62</strain>
    </source>
</reference>
<protein>
    <submittedName>
        <fullName evidence="2">Spondin domain-containing protein</fullName>
    </submittedName>
</protein>
<dbReference type="RefSeq" id="WP_264726369.1">
    <property type="nucleotide sequence ID" value="NZ_JAPDMX010000024.1"/>
</dbReference>